<dbReference type="AlphaFoldDB" id="A0A9D9DBH4"/>
<evidence type="ECO:0000256" key="2">
    <source>
        <dbReference type="ARBA" id="ARBA00022801"/>
    </source>
</evidence>
<reference evidence="4" key="1">
    <citation type="submission" date="2020-10" db="EMBL/GenBank/DDBJ databases">
        <authorList>
            <person name="Gilroy R."/>
        </authorList>
    </citation>
    <scope>NUCLEOTIDE SEQUENCE</scope>
    <source>
        <strain evidence="4">17213</strain>
    </source>
</reference>
<protein>
    <submittedName>
        <fullName evidence="4">HAD family hydrolase</fullName>
    </submittedName>
</protein>
<accession>A0A9D9DBH4</accession>
<dbReference type="InterPro" id="IPR036412">
    <property type="entry name" value="HAD-like_sf"/>
</dbReference>
<keyword evidence="3" id="KW-0460">Magnesium</keyword>
<reference evidence="4" key="2">
    <citation type="journal article" date="2021" name="PeerJ">
        <title>Extensive microbial diversity within the chicken gut microbiome revealed by metagenomics and culture.</title>
        <authorList>
            <person name="Gilroy R."/>
            <person name="Ravi A."/>
            <person name="Getino M."/>
            <person name="Pursley I."/>
            <person name="Horton D.L."/>
            <person name="Alikhan N.F."/>
            <person name="Baker D."/>
            <person name="Gharbi K."/>
            <person name="Hall N."/>
            <person name="Watson M."/>
            <person name="Adriaenssens E.M."/>
            <person name="Foster-Nyarko E."/>
            <person name="Jarju S."/>
            <person name="Secka A."/>
            <person name="Antonio M."/>
            <person name="Oren A."/>
            <person name="Chaudhuri R.R."/>
            <person name="La Ragione R."/>
            <person name="Hildebrand F."/>
            <person name="Pallen M.J."/>
        </authorList>
    </citation>
    <scope>NUCLEOTIDE SEQUENCE</scope>
    <source>
        <strain evidence="4">17213</strain>
    </source>
</reference>
<dbReference type="PANTHER" id="PTHR43344">
    <property type="entry name" value="PHOSPHOSERINE PHOSPHATASE"/>
    <property type="match status" value="1"/>
</dbReference>
<evidence type="ECO:0000256" key="1">
    <source>
        <dbReference type="ARBA" id="ARBA00022723"/>
    </source>
</evidence>
<dbReference type="EMBL" id="JADINH010000116">
    <property type="protein sequence ID" value="MBO8415832.1"/>
    <property type="molecule type" value="Genomic_DNA"/>
</dbReference>
<sequence>MTAQLYVFDLDYTLLAADSSTCWCRYLAENRLVSDPAGFLAREKELMEAYDRGQMDVHDYIAFSYGAVKDKTAAELDALCKDYVQSTLPELMFPQAKALVSKLLEAGEHCVVISASAAMIVRQAAALFGLKDVLAVECEIKDGYYTGNISGLPPFKAGKVDALKAYQQKHGLEKAKVHFYTDSINDLPLCLAADQVSVVNPGAALLKEAQQRGFEVLHWTLH</sequence>
<comment type="caution">
    <text evidence="4">The sequence shown here is derived from an EMBL/GenBank/DDBJ whole genome shotgun (WGS) entry which is preliminary data.</text>
</comment>
<dbReference type="InterPro" id="IPR023214">
    <property type="entry name" value="HAD_sf"/>
</dbReference>
<dbReference type="Gene3D" id="1.20.1440.100">
    <property type="entry name" value="SG protein - dephosphorylation function"/>
    <property type="match status" value="1"/>
</dbReference>
<dbReference type="NCBIfam" id="TIGR01490">
    <property type="entry name" value="HAD-SF-IB-hyp1"/>
    <property type="match status" value="1"/>
</dbReference>
<organism evidence="4 5">
    <name type="scientific">Candidatus Avisuccinivibrio stercorigallinarum</name>
    <dbReference type="NCBI Taxonomy" id="2840704"/>
    <lineage>
        <taxon>Bacteria</taxon>
        <taxon>Pseudomonadati</taxon>
        <taxon>Pseudomonadota</taxon>
        <taxon>Gammaproteobacteria</taxon>
        <taxon>Aeromonadales</taxon>
        <taxon>Succinivibrionaceae</taxon>
        <taxon>Succinivibrionaceae incertae sedis</taxon>
        <taxon>Candidatus Avisuccinivibrio</taxon>
    </lineage>
</organism>
<proteinExistence type="predicted"/>
<dbReference type="NCBIfam" id="TIGR01488">
    <property type="entry name" value="HAD-SF-IB"/>
    <property type="match status" value="1"/>
</dbReference>
<keyword evidence="2 4" id="KW-0378">Hydrolase</keyword>
<dbReference type="InterPro" id="IPR006385">
    <property type="entry name" value="HAD_hydro_SerB1"/>
</dbReference>
<evidence type="ECO:0000256" key="3">
    <source>
        <dbReference type="ARBA" id="ARBA00022842"/>
    </source>
</evidence>
<keyword evidence="1" id="KW-0479">Metal-binding</keyword>
<dbReference type="Pfam" id="PF12710">
    <property type="entry name" value="HAD"/>
    <property type="match status" value="1"/>
</dbReference>
<dbReference type="SUPFAM" id="SSF56784">
    <property type="entry name" value="HAD-like"/>
    <property type="match status" value="1"/>
</dbReference>
<dbReference type="GO" id="GO:0046872">
    <property type="term" value="F:metal ion binding"/>
    <property type="evidence" value="ECO:0007669"/>
    <property type="project" value="UniProtKB-KW"/>
</dbReference>
<name>A0A9D9DBH4_9GAMM</name>
<evidence type="ECO:0000313" key="5">
    <source>
        <dbReference type="Proteomes" id="UP000823631"/>
    </source>
</evidence>
<dbReference type="GO" id="GO:0016787">
    <property type="term" value="F:hydrolase activity"/>
    <property type="evidence" value="ECO:0007669"/>
    <property type="project" value="UniProtKB-KW"/>
</dbReference>
<dbReference type="InterPro" id="IPR050582">
    <property type="entry name" value="HAD-like_SerB"/>
</dbReference>
<gene>
    <name evidence="4" type="ORF">IAB19_05585</name>
</gene>
<dbReference type="Gene3D" id="3.40.50.1000">
    <property type="entry name" value="HAD superfamily/HAD-like"/>
    <property type="match status" value="1"/>
</dbReference>
<dbReference type="Proteomes" id="UP000823631">
    <property type="component" value="Unassembled WGS sequence"/>
</dbReference>
<dbReference type="PANTHER" id="PTHR43344:SF13">
    <property type="entry name" value="PHOSPHATASE RV3661-RELATED"/>
    <property type="match status" value="1"/>
</dbReference>
<dbReference type="CDD" id="cd02612">
    <property type="entry name" value="HAD_PGPPase"/>
    <property type="match status" value="1"/>
</dbReference>
<evidence type="ECO:0000313" key="4">
    <source>
        <dbReference type="EMBL" id="MBO8415832.1"/>
    </source>
</evidence>